<dbReference type="PANTHER" id="PTHR21666">
    <property type="entry name" value="PEPTIDASE-RELATED"/>
    <property type="match status" value="1"/>
</dbReference>
<evidence type="ECO:0000256" key="2">
    <source>
        <dbReference type="SAM" id="Coils"/>
    </source>
</evidence>
<dbReference type="CDD" id="cd12797">
    <property type="entry name" value="M23_peptidase"/>
    <property type="match status" value="1"/>
</dbReference>
<evidence type="ECO:0000256" key="1">
    <source>
        <dbReference type="ARBA" id="ARBA00022729"/>
    </source>
</evidence>
<feature type="compositionally biased region" description="Low complexity" evidence="3">
    <location>
        <begin position="297"/>
        <end position="314"/>
    </location>
</feature>
<dbReference type="GO" id="GO:0004222">
    <property type="term" value="F:metalloendopeptidase activity"/>
    <property type="evidence" value="ECO:0007669"/>
    <property type="project" value="TreeGrafter"/>
</dbReference>
<dbReference type="EMBL" id="QPJS01000001">
    <property type="protein sequence ID" value="RCX05011.1"/>
    <property type="molecule type" value="Genomic_DNA"/>
</dbReference>
<reference evidence="5 6" key="1">
    <citation type="submission" date="2018-07" db="EMBL/GenBank/DDBJ databases">
        <title>Genomic Encyclopedia of Type Strains, Phase IV (KMG-IV): sequencing the most valuable type-strain genomes for metagenomic binning, comparative biology and taxonomic classification.</title>
        <authorList>
            <person name="Goeker M."/>
        </authorList>
    </citation>
    <scope>NUCLEOTIDE SEQUENCE [LARGE SCALE GENOMIC DNA]</scope>
    <source>
        <strain evidence="5 6">DSM 21410</strain>
    </source>
</reference>
<evidence type="ECO:0000259" key="4">
    <source>
        <dbReference type="Pfam" id="PF01551"/>
    </source>
</evidence>
<evidence type="ECO:0000256" key="3">
    <source>
        <dbReference type="SAM" id="MobiDB-lite"/>
    </source>
</evidence>
<feature type="domain" description="M23ase beta-sheet core" evidence="4">
    <location>
        <begin position="370"/>
        <end position="462"/>
    </location>
</feature>
<dbReference type="RefSeq" id="WP_051889255.1">
    <property type="nucleotide sequence ID" value="NZ_BHZF01000001.1"/>
</dbReference>
<name>A0A369A785_9FLAO</name>
<feature type="region of interest" description="Disordered" evidence="3">
    <location>
        <begin position="289"/>
        <end position="319"/>
    </location>
</feature>
<dbReference type="InterPro" id="IPR016047">
    <property type="entry name" value="M23ase_b-sheet_dom"/>
</dbReference>
<keyword evidence="6" id="KW-1185">Reference proteome</keyword>
<comment type="caution">
    <text evidence="5">The sequence shown here is derived from an EMBL/GenBank/DDBJ whole genome shotgun (WGS) entry which is preliminary data.</text>
</comment>
<dbReference type="Proteomes" id="UP000253517">
    <property type="component" value="Unassembled WGS sequence"/>
</dbReference>
<accession>A0A369A785</accession>
<sequence length="468" mass="53352">MDILRCVGKVACILALSVGALCAQSISQKEKLQQQRAKLLDEIKLANFLLQENKANQANSLTIIETLSQKIKIREQLIDNLEAELQFIQQDIEQSTREILELEKEVQTQRDNYAEMIRRAYNSRSRHARLMFILSSQNAYQAIRRMQYLRQLANARRRQIHLTIEKEKLLQEQIARLQARKNSQQKLLASQVDERNQLSAEKKMLEELVRTLNIQNRQLERQIAEKQKQSKDLEREIQRLIALEIRRAREAAERKALEERAASEGLVKGKDYTARTPNTELEKLIARKRAQNDAARRAATASAPASRPEAPAASTGPVADALKSTPEARQLAANFAANRARLPWPVDRGIVVQRYGKQQHEVAKYVVVENPGINIATEKGSKAKAVFDGEVTGVLQLPDGSMAVLLKHGNFFTVYANLINVLVKSGDKIKNRQELGTVFTDFKEGKTILHFEVWEESRHMDPMLWLQK</sequence>
<evidence type="ECO:0000313" key="6">
    <source>
        <dbReference type="Proteomes" id="UP000253517"/>
    </source>
</evidence>
<dbReference type="InterPro" id="IPR050570">
    <property type="entry name" value="Cell_wall_metabolism_enzyme"/>
</dbReference>
<feature type="coiled-coil region" evidence="2">
    <location>
        <begin position="22"/>
        <end position="119"/>
    </location>
</feature>
<dbReference type="InterPro" id="IPR011055">
    <property type="entry name" value="Dup_hybrid_motif"/>
</dbReference>
<protein>
    <submittedName>
        <fullName evidence="5">Septal ring factor EnvC (AmiA/AmiB activator)</fullName>
    </submittedName>
</protein>
<dbReference type="PANTHER" id="PTHR21666:SF289">
    <property type="entry name" value="L-ALA--D-GLU ENDOPEPTIDASE"/>
    <property type="match status" value="1"/>
</dbReference>
<dbReference type="Gene3D" id="6.10.250.3150">
    <property type="match status" value="1"/>
</dbReference>
<proteinExistence type="predicted"/>
<keyword evidence="2" id="KW-0175">Coiled coil</keyword>
<dbReference type="Gene3D" id="2.70.70.10">
    <property type="entry name" value="Glucose Permease (Domain IIA)"/>
    <property type="match status" value="1"/>
</dbReference>
<gene>
    <name evidence="5" type="ORF">DES35_101290</name>
</gene>
<organism evidence="5 6">
    <name type="scientific">Schleiferia thermophila</name>
    <dbReference type="NCBI Taxonomy" id="884107"/>
    <lineage>
        <taxon>Bacteria</taxon>
        <taxon>Pseudomonadati</taxon>
        <taxon>Bacteroidota</taxon>
        <taxon>Flavobacteriia</taxon>
        <taxon>Flavobacteriales</taxon>
        <taxon>Schleiferiaceae</taxon>
        <taxon>Schleiferia</taxon>
    </lineage>
</organism>
<dbReference type="Pfam" id="PF01551">
    <property type="entry name" value="Peptidase_M23"/>
    <property type="match status" value="1"/>
</dbReference>
<dbReference type="SUPFAM" id="SSF51261">
    <property type="entry name" value="Duplicated hybrid motif"/>
    <property type="match status" value="1"/>
</dbReference>
<keyword evidence="1" id="KW-0732">Signal</keyword>
<dbReference type="AlphaFoldDB" id="A0A369A785"/>
<evidence type="ECO:0000313" key="5">
    <source>
        <dbReference type="EMBL" id="RCX05011.1"/>
    </source>
</evidence>